<name>A0ABQ7I016_9MICR</name>
<dbReference type="Pfam" id="PF05964">
    <property type="entry name" value="FYRN"/>
    <property type="match status" value="1"/>
</dbReference>
<evidence type="ECO:0000256" key="2">
    <source>
        <dbReference type="ARBA" id="ARBA00023242"/>
    </source>
</evidence>
<evidence type="ECO:0000313" key="3">
    <source>
        <dbReference type="EMBL" id="KAF7683809.1"/>
    </source>
</evidence>
<dbReference type="EMBL" id="SBIQ01000050">
    <property type="protein sequence ID" value="KAF7683809.1"/>
    <property type="molecule type" value="Genomic_DNA"/>
</dbReference>
<dbReference type="PROSITE" id="PS51543">
    <property type="entry name" value="FYRC"/>
    <property type="match status" value="1"/>
</dbReference>
<dbReference type="Proteomes" id="UP001516464">
    <property type="component" value="Unassembled WGS sequence"/>
</dbReference>
<gene>
    <name evidence="3" type="ORF">TCON_0984</name>
</gene>
<accession>A0ABQ7I016</accession>
<dbReference type="Gene3D" id="3.30.160.360">
    <property type="match status" value="1"/>
</dbReference>
<protein>
    <submittedName>
        <fullName evidence="3">Uncharacterized protein</fullName>
    </submittedName>
</protein>
<evidence type="ECO:0000313" key="4">
    <source>
        <dbReference type="Proteomes" id="UP001516464"/>
    </source>
</evidence>
<keyword evidence="4" id="KW-1185">Reference proteome</keyword>
<evidence type="ECO:0000256" key="1">
    <source>
        <dbReference type="ARBA" id="ARBA00004123"/>
    </source>
</evidence>
<comment type="caution">
    <text evidence="3">The sequence shown here is derived from an EMBL/GenBank/DDBJ whole genome shotgun (WGS) entry which is preliminary data.</text>
</comment>
<organism evidence="3 4">
    <name type="scientific">Astathelohania contejeani</name>
    <dbReference type="NCBI Taxonomy" id="164912"/>
    <lineage>
        <taxon>Eukaryota</taxon>
        <taxon>Fungi</taxon>
        <taxon>Fungi incertae sedis</taxon>
        <taxon>Microsporidia</taxon>
        <taxon>Astathelohaniidae</taxon>
        <taxon>Astathelohania</taxon>
    </lineage>
</organism>
<reference evidence="3 4" key="1">
    <citation type="submission" date="2019-01" db="EMBL/GenBank/DDBJ databases">
        <title>Genomes sequencing and comparative genomics of infectious freshwater microsporidia, Cucumispora dikerogammari and Thelohania contejeani.</title>
        <authorList>
            <person name="Cormier A."/>
            <person name="Giraud I."/>
            <person name="Wattier R."/>
            <person name="Teixeira M."/>
            <person name="Grandjean F."/>
            <person name="Rigaud T."/>
            <person name="Cordaux R."/>
        </authorList>
    </citation>
    <scope>NUCLEOTIDE SEQUENCE [LARGE SCALE GENOMIC DNA]</scope>
    <source>
        <strain evidence="3">T1</strain>
        <tissue evidence="3">Spores</tissue>
    </source>
</reference>
<comment type="subcellular location">
    <subcellularLocation>
        <location evidence="1">Nucleus</location>
    </subcellularLocation>
</comment>
<keyword evidence="2" id="KW-0539">Nucleus</keyword>
<dbReference type="Pfam" id="PF05965">
    <property type="entry name" value="FYRC"/>
    <property type="match status" value="1"/>
</dbReference>
<proteinExistence type="predicted"/>
<sequence>MKYGESNIHLNELNKKLQNQLKRKKMLYKKMNILSEAKDKFNVYKTVFFDVLRAYDCKSRNFNINICFTQNNLFDLPITFHIDNNIGALFNLGIPPYAHQKSFYKKYYIYPINYRFMRLYFNPKQLDHGFGMLNYNMLDGINAGPSGDYLLIYDCSIKLVEGKIYFQISTDCGINIGGSDPDECWMEFCKLFGNFKIEYPHIEGFFGLNILKIQRIIEKMSNLDKLVTYIPIEKRHGWIPILIDSKQ</sequence>
<dbReference type="InterPro" id="IPR003888">
    <property type="entry name" value="FYrich_N"/>
</dbReference>
<dbReference type="InterPro" id="IPR003889">
    <property type="entry name" value="FYrich_C"/>
</dbReference>